<protein>
    <recommendedName>
        <fullName evidence="1">Glycosyl transferase family 1 domain-containing protein</fullName>
    </recommendedName>
</protein>
<feature type="domain" description="Glycosyl transferase family 1" evidence="1">
    <location>
        <begin position="213"/>
        <end position="385"/>
    </location>
</feature>
<keyword evidence="3" id="KW-1185">Reference proteome</keyword>
<organism evidence="2 3">
    <name type="scientific">Mastigocoleus testarum BC008</name>
    <dbReference type="NCBI Taxonomy" id="371196"/>
    <lineage>
        <taxon>Bacteria</taxon>
        <taxon>Bacillati</taxon>
        <taxon>Cyanobacteriota</taxon>
        <taxon>Cyanophyceae</taxon>
        <taxon>Nostocales</taxon>
        <taxon>Hapalosiphonaceae</taxon>
        <taxon>Mastigocoleus</taxon>
    </lineage>
</organism>
<dbReference type="GO" id="GO:0016757">
    <property type="term" value="F:glycosyltransferase activity"/>
    <property type="evidence" value="ECO:0007669"/>
    <property type="project" value="InterPro"/>
</dbReference>
<proteinExistence type="predicted"/>
<dbReference type="SUPFAM" id="SSF53756">
    <property type="entry name" value="UDP-Glycosyltransferase/glycogen phosphorylase"/>
    <property type="match status" value="1"/>
</dbReference>
<accession>A0A0V7ZNN7</accession>
<comment type="caution">
    <text evidence="2">The sequence shown here is derived from an EMBL/GenBank/DDBJ whole genome shotgun (WGS) entry which is preliminary data.</text>
</comment>
<dbReference type="InterPro" id="IPR001296">
    <property type="entry name" value="Glyco_trans_1"/>
</dbReference>
<dbReference type="Gene3D" id="3.40.50.2000">
    <property type="entry name" value="Glycogen Phosphorylase B"/>
    <property type="match status" value="2"/>
</dbReference>
<evidence type="ECO:0000313" key="2">
    <source>
        <dbReference type="EMBL" id="KST66014.1"/>
    </source>
</evidence>
<gene>
    <name evidence="2" type="ORF">BC008_23860</name>
</gene>
<evidence type="ECO:0000259" key="1">
    <source>
        <dbReference type="Pfam" id="PF00534"/>
    </source>
</evidence>
<dbReference type="Pfam" id="PF00534">
    <property type="entry name" value="Glycos_transf_1"/>
    <property type="match status" value="1"/>
</dbReference>
<name>A0A0V7ZNN7_9CYAN</name>
<dbReference type="Proteomes" id="UP000053372">
    <property type="component" value="Unassembled WGS sequence"/>
</dbReference>
<reference evidence="2 3" key="1">
    <citation type="journal article" date="2015" name="Genome Announc.">
        <title>Draft Genome of the Euendolithic (true boring) Cyanobacterium Mastigocoleus testarum strain BC008.</title>
        <authorList>
            <person name="Guida B.S."/>
            <person name="Garcia-Pichel F."/>
        </authorList>
    </citation>
    <scope>NUCLEOTIDE SEQUENCE [LARGE SCALE GENOMIC DNA]</scope>
    <source>
        <strain evidence="2 3">BC008</strain>
    </source>
</reference>
<evidence type="ECO:0000313" key="3">
    <source>
        <dbReference type="Proteomes" id="UP000053372"/>
    </source>
</evidence>
<dbReference type="OrthoDB" id="73743at2"/>
<dbReference type="PANTHER" id="PTHR12526">
    <property type="entry name" value="GLYCOSYLTRANSFERASE"/>
    <property type="match status" value="1"/>
</dbReference>
<dbReference type="RefSeq" id="WP_027841542.1">
    <property type="nucleotide sequence ID" value="NZ_LMTZ01000101.1"/>
</dbReference>
<dbReference type="EMBL" id="LMTZ01000101">
    <property type="protein sequence ID" value="KST66014.1"/>
    <property type="molecule type" value="Genomic_DNA"/>
</dbReference>
<dbReference type="AlphaFoldDB" id="A0A0V7ZNN7"/>
<sequence length="408" mass="46194">MTDIKQLLYISPQFPAVSLVFEQNEMLGIQNSGVNITIASCRNSSCTEAHEFAIPLLKHVIYPNYNNIFLGFVLLLFRSPISLLRILTFTLIASINILAIKKNLAALLFTLGWYPYLLNKEQSFDWIHADFGKGTATVALMLSEVLKCPFSFKVHAFDIYDKSLEYVDFLKKIKIKCAILIFSEHEYGKQKLLEISPKCEKKIKVNYTAIRPNDFQELIPVLTSKKFIALGRLVSKKGFDVLIKASAILNNRGENFVVDIYGYGLEEQNLKKLIKINNLQEIVNLKGKYKNEQLPEMLKDCIALVAPSVIDKNGDMDGIPTVIYEAMALGRAIITSKLSGIPEVIKENINGYLCEPGNIEELAEKMHFLLLNPHISLKMGIEGRKLVEKNHDYITNAKLLLNQMNNYV</sequence>